<feature type="transmembrane region" description="Helical" evidence="4">
    <location>
        <begin position="203"/>
        <end position="225"/>
    </location>
</feature>
<name>A0ABY7RCB8_9PSED</name>
<feature type="transmembrane region" description="Helical" evidence="4">
    <location>
        <begin position="50"/>
        <end position="68"/>
    </location>
</feature>
<dbReference type="InterPro" id="IPR036259">
    <property type="entry name" value="MFS_trans_sf"/>
</dbReference>
<feature type="transmembrane region" description="Helical" evidence="4">
    <location>
        <begin position="237"/>
        <end position="255"/>
    </location>
</feature>
<feature type="transmembrane region" description="Helical" evidence="4">
    <location>
        <begin position="267"/>
        <end position="286"/>
    </location>
</feature>
<keyword evidence="2 4" id="KW-1133">Transmembrane helix</keyword>
<protein>
    <submittedName>
        <fullName evidence="6">MFS transporter</fullName>
    </submittedName>
</protein>
<organism evidence="6 7">
    <name type="scientific">Pseudomonas capeferrum</name>
    <dbReference type="NCBI Taxonomy" id="1495066"/>
    <lineage>
        <taxon>Bacteria</taxon>
        <taxon>Pseudomonadati</taxon>
        <taxon>Pseudomonadota</taxon>
        <taxon>Gammaproteobacteria</taxon>
        <taxon>Pseudomonadales</taxon>
        <taxon>Pseudomonadaceae</taxon>
        <taxon>Pseudomonas</taxon>
    </lineage>
</organism>
<reference evidence="6 7" key="1">
    <citation type="journal article" date="2020" name="Front. Microbiol.">
        <title>Toward Biorecycling: Isolation of a Soil Bacterium That Grows on a Polyurethane Oligomer and Monomer.</title>
        <authorList>
            <person name="Espinosa M.J.C."/>
            <person name="Blanco A.C."/>
            <person name="Schmidgall T."/>
            <person name="Atanasoff-Kardjalieff A.K."/>
            <person name="Kappelmeyer U."/>
            <person name="Tischler D."/>
            <person name="Pieper D.H."/>
            <person name="Heipieper H.J."/>
            <person name="Eberlein C."/>
        </authorList>
    </citation>
    <scope>NUCLEOTIDE SEQUENCE [LARGE SCALE GENOMIC DNA]</scope>
    <source>
        <strain evidence="6 7">TDA1</strain>
    </source>
</reference>
<evidence type="ECO:0000256" key="1">
    <source>
        <dbReference type="ARBA" id="ARBA00022692"/>
    </source>
</evidence>
<feature type="transmembrane region" description="Helical" evidence="4">
    <location>
        <begin position="357"/>
        <end position="376"/>
    </location>
</feature>
<feature type="transmembrane region" description="Helical" evidence="4">
    <location>
        <begin position="292"/>
        <end position="313"/>
    </location>
</feature>
<dbReference type="SUPFAM" id="SSF103473">
    <property type="entry name" value="MFS general substrate transporter"/>
    <property type="match status" value="1"/>
</dbReference>
<dbReference type="PANTHER" id="PTHR23523:SF1">
    <property type="entry name" value="CYANATE TRANSPORT PROTEIN CYNX"/>
    <property type="match status" value="1"/>
</dbReference>
<gene>
    <name evidence="6" type="ORF">PMC74_04980</name>
</gene>
<evidence type="ECO:0000256" key="2">
    <source>
        <dbReference type="ARBA" id="ARBA00022989"/>
    </source>
</evidence>
<dbReference type="Gene3D" id="1.20.1250.20">
    <property type="entry name" value="MFS general substrate transporter like domains"/>
    <property type="match status" value="2"/>
</dbReference>
<dbReference type="PANTHER" id="PTHR23523">
    <property type="match status" value="1"/>
</dbReference>
<evidence type="ECO:0000256" key="4">
    <source>
        <dbReference type="SAM" id="Phobius"/>
    </source>
</evidence>
<feature type="transmembrane region" description="Helical" evidence="4">
    <location>
        <begin position="325"/>
        <end position="345"/>
    </location>
</feature>
<dbReference type="Pfam" id="PF07690">
    <property type="entry name" value="MFS_1"/>
    <property type="match status" value="1"/>
</dbReference>
<feature type="transmembrane region" description="Helical" evidence="4">
    <location>
        <begin position="159"/>
        <end position="182"/>
    </location>
</feature>
<dbReference type="PROSITE" id="PS50850">
    <property type="entry name" value="MFS"/>
    <property type="match status" value="1"/>
</dbReference>
<proteinExistence type="predicted"/>
<keyword evidence="1 4" id="KW-0812">Transmembrane</keyword>
<dbReference type="EMBL" id="CP116669">
    <property type="protein sequence ID" value="WCI01258.1"/>
    <property type="molecule type" value="Genomic_DNA"/>
</dbReference>
<sequence>MTDTPNKACVGLLAILIGLNLRPVMAAIGPLLQLLQHDLGLSNTQAGLLTTLPVMMMGVFALSGPWLLRLVGETKGVAAGIVLIALSCAARAYVSTAEALIATAALGGIGIAIIQALMPAFLKGSHPQSAGMLMGLFTTGIMAGAALAAATAAPGAGLFGWQLSLGYAAVPALVALIVWLLLARGTPGRQVSATLPYRSARAWLLLLFFGIGTGAYTLVLAWLPPFYIELGWTAAEAGYLLGALTVTEVLAGLLVSSLIQRFADRRYLLVWVILLLIAGLACLMVAPVALAALATVCLGLGIGALFPLSLIVAMDHADSPAKAGALLAFVQGGGYLIAASMPLLAGIVRDQLSSLHWAWAVMMIGAFVLLGLSTLLRPPLRHKEAMVRQA</sequence>
<accession>A0ABY7RCB8</accession>
<dbReference type="InterPro" id="IPR020846">
    <property type="entry name" value="MFS_dom"/>
</dbReference>
<feature type="transmembrane region" description="Helical" evidence="4">
    <location>
        <begin position="77"/>
        <end position="94"/>
    </location>
</feature>
<keyword evidence="7" id="KW-1185">Reference proteome</keyword>
<evidence type="ECO:0000313" key="6">
    <source>
        <dbReference type="EMBL" id="WCI01258.1"/>
    </source>
</evidence>
<feature type="transmembrane region" description="Helical" evidence="4">
    <location>
        <begin position="100"/>
        <end position="121"/>
    </location>
</feature>
<evidence type="ECO:0000256" key="3">
    <source>
        <dbReference type="ARBA" id="ARBA00023136"/>
    </source>
</evidence>
<dbReference type="Proteomes" id="UP001214301">
    <property type="component" value="Chromosome"/>
</dbReference>
<dbReference type="InterPro" id="IPR011701">
    <property type="entry name" value="MFS"/>
</dbReference>
<evidence type="ECO:0000313" key="7">
    <source>
        <dbReference type="Proteomes" id="UP001214301"/>
    </source>
</evidence>
<evidence type="ECO:0000259" key="5">
    <source>
        <dbReference type="PROSITE" id="PS50850"/>
    </source>
</evidence>
<dbReference type="InterPro" id="IPR052524">
    <property type="entry name" value="MFS_Cyanate_Porter"/>
</dbReference>
<feature type="domain" description="Major facilitator superfamily (MFS) profile" evidence="5">
    <location>
        <begin position="6"/>
        <end position="383"/>
    </location>
</feature>
<keyword evidence="3 4" id="KW-0472">Membrane</keyword>
<feature type="transmembrane region" description="Helical" evidence="4">
    <location>
        <begin position="133"/>
        <end position="153"/>
    </location>
</feature>
<dbReference type="RefSeq" id="WP_047581444.1">
    <property type="nucleotide sequence ID" value="NZ_CP116669.1"/>
</dbReference>